<keyword evidence="1" id="KW-0812">Transmembrane</keyword>
<evidence type="ECO:0008006" key="4">
    <source>
        <dbReference type="Google" id="ProtNLM"/>
    </source>
</evidence>
<dbReference type="EMBL" id="JANPWB010000007">
    <property type="protein sequence ID" value="KAJ1171881.1"/>
    <property type="molecule type" value="Genomic_DNA"/>
</dbReference>
<reference evidence="2" key="1">
    <citation type="journal article" date="2022" name="bioRxiv">
        <title>Sequencing and chromosome-scale assembly of the giantPleurodeles waltlgenome.</title>
        <authorList>
            <person name="Brown T."/>
            <person name="Elewa A."/>
            <person name="Iarovenko S."/>
            <person name="Subramanian E."/>
            <person name="Araus A.J."/>
            <person name="Petzold A."/>
            <person name="Susuki M."/>
            <person name="Suzuki K.-i.T."/>
            <person name="Hayashi T."/>
            <person name="Toyoda A."/>
            <person name="Oliveira C."/>
            <person name="Osipova E."/>
            <person name="Leigh N.D."/>
            <person name="Simon A."/>
            <person name="Yun M.H."/>
        </authorList>
    </citation>
    <scope>NUCLEOTIDE SEQUENCE</scope>
    <source>
        <strain evidence="2">20211129_DDA</strain>
        <tissue evidence="2">Liver</tissue>
    </source>
</reference>
<evidence type="ECO:0000256" key="1">
    <source>
        <dbReference type="SAM" id="Phobius"/>
    </source>
</evidence>
<feature type="transmembrane region" description="Helical" evidence="1">
    <location>
        <begin position="96"/>
        <end position="117"/>
    </location>
</feature>
<evidence type="ECO:0000313" key="3">
    <source>
        <dbReference type="Proteomes" id="UP001066276"/>
    </source>
</evidence>
<sequence>MSSWHNYTASSVSESRGWESAVSKLSCFKQQRARVRTVDTLELRAFPVTRRLLGYGEAFGTRLFKLSCFRRNGNYACLTASRRASSRAFPRKQETLYMICTFSTLCTLGTLFQLLAICKSGDQAPPRQRALLRISDKYFAPKVCIEIIHYKFFQRKQEKGESVDDYVADLKKLALDCKFGPIQDDLIMDQVVMHNNNQSIQERLWINGDSSLEEIVAIVRKAENSERCVSELKSTERSFDNVCKINNRRTVKEQKTSQSSDGERRCVGVTARNI</sequence>
<evidence type="ECO:0000313" key="2">
    <source>
        <dbReference type="EMBL" id="KAJ1171881.1"/>
    </source>
</evidence>
<dbReference type="Proteomes" id="UP001066276">
    <property type="component" value="Chromosome 4_1"/>
</dbReference>
<organism evidence="2 3">
    <name type="scientific">Pleurodeles waltl</name>
    <name type="common">Iberian ribbed newt</name>
    <dbReference type="NCBI Taxonomy" id="8319"/>
    <lineage>
        <taxon>Eukaryota</taxon>
        <taxon>Metazoa</taxon>
        <taxon>Chordata</taxon>
        <taxon>Craniata</taxon>
        <taxon>Vertebrata</taxon>
        <taxon>Euteleostomi</taxon>
        <taxon>Amphibia</taxon>
        <taxon>Batrachia</taxon>
        <taxon>Caudata</taxon>
        <taxon>Salamandroidea</taxon>
        <taxon>Salamandridae</taxon>
        <taxon>Pleurodelinae</taxon>
        <taxon>Pleurodeles</taxon>
    </lineage>
</organism>
<keyword evidence="3" id="KW-1185">Reference proteome</keyword>
<keyword evidence="1" id="KW-0472">Membrane</keyword>
<comment type="caution">
    <text evidence="2">The sequence shown here is derived from an EMBL/GenBank/DDBJ whole genome shotgun (WGS) entry which is preliminary data.</text>
</comment>
<protein>
    <recommendedName>
        <fullName evidence="4">Retrotransposon gag domain-containing protein</fullName>
    </recommendedName>
</protein>
<accession>A0AAV7T6Z3</accession>
<keyword evidence="1" id="KW-1133">Transmembrane helix</keyword>
<dbReference type="PANTHER" id="PTHR33198:SF19">
    <property type="entry name" value="CCHC-TYPE DOMAIN-CONTAINING PROTEIN"/>
    <property type="match status" value="1"/>
</dbReference>
<proteinExistence type="predicted"/>
<gene>
    <name evidence="2" type="ORF">NDU88_003738</name>
</gene>
<dbReference type="AlphaFoldDB" id="A0AAV7T6Z3"/>
<dbReference type="PANTHER" id="PTHR33198">
    <property type="entry name" value="ANK_REP_REGION DOMAIN-CONTAINING PROTEIN-RELATED"/>
    <property type="match status" value="1"/>
</dbReference>
<name>A0AAV7T6Z3_PLEWA</name>